<proteinExistence type="inferred from homology"/>
<evidence type="ECO:0000313" key="8">
    <source>
        <dbReference type="Proteomes" id="UP000316801"/>
    </source>
</evidence>
<dbReference type="InterPro" id="IPR023346">
    <property type="entry name" value="Lysozyme-like_dom_sf"/>
</dbReference>
<dbReference type="InterPro" id="IPR002477">
    <property type="entry name" value="Peptidoglycan-bd-like"/>
</dbReference>
<dbReference type="GO" id="GO:0009253">
    <property type="term" value="P:peptidoglycan catabolic process"/>
    <property type="evidence" value="ECO:0007669"/>
    <property type="project" value="InterPro"/>
</dbReference>
<accession>A0A549T0T9</accession>
<keyword evidence="3" id="KW-1035">Host cytoplasm</keyword>
<comment type="catalytic activity">
    <reaction evidence="4">
        <text>Hydrolysis of (1-&gt;4)-beta-linkages between N-acetylmuramic acid and N-acetyl-D-glucosamine residues in a peptidoglycan and between N-acetyl-D-glucosamine residues in chitodextrins.</text>
        <dbReference type="EC" id="3.2.1.17"/>
    </reaction>
</comment>
<dbReference type="Gene3D" id="1.10.101.10">
    <property type="entry name" value="PGBD-like superfamily/PGBD"/>
    <property type="match status" value="1"/>
</dbReference>
<keyword evidence="4" id="KW-0378">Hydrolase</keyword>
<feature type="transmembrane region" description="Helical" evidence="5">
    <location>
        <begin position="275"/>
        <end position="292"/>
    </location>
</feature>
<organism evidence="7 8">
    <name type="scientific">Rhizobium straminoryzae</name>
    <dbReference type="NCBI Taxonomy" id="1387186"/>
    <lineage>
        <taxon>Bacteria</taxon>
        <taxon>Pseudomonadati</taxon>
        <taxon>Pseudomonadota</taxon>
        <taxon>Alphaproteobacteria</taxon>
        <taxon>Hyphomicrobiales</taxon>
        <taxon>Rhizobiaceae</taxon>
        <taxon>Rhizobium/Agrobacterium group</taxon>
        <taxon>Rhizobium</taxon>
    </lineage>
</organism>
<dbReference type="AlphaFoldDB" id="A0A549T0T9"/>
<feature type="domain" description="Peptidoglycan binding-like" evidence="6">
    <location>
        <begin position="188"/>
        <end position="243"/>
    </location>
</feature>
<dbReference type="RefSeq" id="WP_143126971.1">
    <property type="nucleotide sequence ID" value="NZ_VJMG01000065.1"/>
</dbReference>
<comment type="caution">
    <text evidence="7">The sequence shown here is derived from an EMBL/GenBank/DDBJ whole genome shotgun (WGS) entry which is preliminary data.</text>
</comment>
<dbReference type="EC" id="3.2.1.17" evidence="4"/>
<dbReference type="CDD" id="cd00737">
    <property type="entry name" value="lyz_endolysin_autolysin"/>
    <property type="match status" value="1"/>
</dbReference>
<dbReference type="Pfam" id="PF00959">
    <property type="entry name" value="Phage_lysozyme"/>
    <property type="match status" value="1"/>
</dbReference>
<dbReference type="GO" id="GO:0042742">
    <property type="term" value="P:defense response to bacterium"/>
    <property type="evidence" value="ECO:0007669"/>
    <property type="project" value="UniProtKB-KW"/>
</dbReference>
<dbReference type="PANTHER" id="PTHR38107:SF3">
    <property type="entry name" value="LYSOZYME RRRD-RELATED"/>
    <property type="match status" value="1"/>
</dbReference>
<dbReference type="InterPro" id="IPR036366">
    <property type="entry name" value="PGBDSf"/>
</dbReference>
<evidence type="ECO:0000256" key="3">
    <source>
        <dbReference type="ARBA" id="ARBA00023200"/>
    </source>
</evidence>
<protein>
    <recommendedName>
        <fullName evidence="4">Lysozyme</fullName>
        <ecNumber evidence="4">3.2.1.17</ecNumber>
    </recommendedName>
</protein>
<dbReference type="SUPFAM" id="SSF47090">
    <property type="entry name" value="PGBD-like"/>
    <property type="match status" value="1"/>
</dbReference>
<dbReference type="InterPro" id="IPR002196">
    <property type="entry name" value="Glyco_hydro_24"/>
</dbReference>
<keyword evidence="5" id="KW-1133">Transmembrane helix</keyword>
<comment type="similarity">
    <text evidence="4">Belongs to the glycosyl hydrolase 24 family.</text>
</comment>
<dbReference type="InterPro" id="IPR051018">
    <property type="entry name" value="Bacteriophage_GH24"/>
</dbReference>
<keyword evidence="5" id="KW-0472">Membrane</keyword>
<keyword evidence="4" id="KW-0326">Glycosidase</keyword>
<keyword evidence="2 4" id="KW-0081">Bacteriolytic enzyme</keyword>
<dbReference type="Proteomes" id="UP000316801">
    <property type="component" value="Unassembled WGS sequence"/>
</dbReference>
<dbReference type="InterPro" id="IPR023347">
    <property type="entry name" value="Lysozyme_dom_sf"/>
</dbReference>
<evidence type="ECO:0000256" key="4">
    <source>
        <dbReference type="RuleBase" id="RU003788"/>
    </source>
</evidence>
<gene>
    <name evidence="7" type="ORF">FNA46_19970</name>
</gene>
<dbReference type="GO" id="GO:0016998">
    <property type="term" value="P:cell wall macromolecule catabolic process"/>
    <property type="evidence" value="ECO:0007669"/>
    <property type="project" value="InterPro"/>
</dbReference>
<evidence type="ECO:0000259" key="6">
    <source>
        <dbReference type="Pfam" id="PF01471"/>
    </source>
</evidence>
<keyword evidence="8" id="KW-1185">Reference proteome</keyword>
<evidence type="ECO:0000256" key="1">
    <source>
        <dbReference type="ARBA" id="ARBA00022529"/>
    </source>
</evidence>
<evidence type="ECO:0000313" key="7">
    <source>
        <dbReference type="EMBL" id="TRL35481.1"/>
    </source>
</evidence>
<sequence length="313" mass="33860">MSVTAISQPGKAFVRLHEGNVLTCYLDSRKIPTIGTGFTMRSESCRREFARIGITQLVPGKTKLTTDQSDAILDAVMAAEFVPAVIANSPEDRKQHQLDAAASAVFNLGTGAMQWEWARLWRAGRLQEAANYLATHYNTAGGKRLAGLVRRRQEEALLFAKGIYTGVADSLPEGAPRQATAAPTPPDPVVQEAQDLLTSAGFNPGGIDGWMGERTKAAVIAYQRAHPHLVADGIIGTATLTQLRRDAAAAREAIGRTAASGLGSAVTAWLGGLPWGWFAAAAMLIALTYVAYRNRDLLVRRWNTWHSKLLRRT</sequence>
<dbReference type="InterPro" id="IPR036365">
    <property type="entry name" value="PGBD-like_sf"/>
</dbReference>
<dbReference type="InterPro" id="IPR033907">
    <property type="entry name" value="Endolysin_autolysin"/>
</dbReference>
<keyword evidence="1 4" id="KW-0929">Antimicrobial</keyword>
<dbReference type="SUPFAM" id="SSF53955">
    <property type="entry name" value="Lysozyme-like"/>
    <property type="match status" value="1"/>
</dbReference>
<evidence type="ECO:0000256" key="5">
    <source>
        <dbReference type="SAM" id="Phobius"/>
    </source>
</evidence>
<dbReference type="EMBL" id="VJMG01000065">
    <property type="protein sequence ID" value="TRL35481.1"/>
    <property type="molecule type" value="Genomic_DNA"/>
</dbReference>
<name>A0A549T0T9_9HYPH</name>
<dbReference type="PANTHER" id="PTHR38107">
    <property type="match status" value="1"/>
</dbReference>
<keyword evidence="5" id="KW-0812">Transmembrane</keyword>
<evidence type="ECO:0000256" key="2">
    <source>
        <dbReference type="ARBA" id="ARBA00022638"/>
    </source>
</evidence>
<dbReference type="Gene3D" id="1.10.530.40">
    <property type="match status" value="1"/>
</dbReference>
<reference evidence="7 8" key="1">
    <citation type="submission" date="2019-07" db="EMBL/GenBank/DDBJ databases">
        <title>Ln-dependent methylotrophs.</title>
        <authorList>
            <person name="Tani A."/>
        </authorList>
    </citation>
    <scope>NUCLEOTIDE SEQUENCE [LARGE SCALE GENOMIC DNA]</scope>
    <source>
        <strain evidence="7 8">SM12</strain>
    </source>
</reference>
<dbReference type="Pfam" id="PF01471">
    <property type="entry name" value="PG_binding_1"/>
    <property type="match status" value="1"/>
</dbReference>
<dbReference type="GO" id="GO:0003796">
    <property type="term" value="F:lysozyme activity"/>
    <property type="evidence" value="ECO:0007669"/>
    <property type="project" value="UniProtKB-EC"/>
</dbReference>
<dbReference type="GO" id="GO:0031640">
    <property type="term" value="P:killing of cells of another organism"/>
    <property type="evidence" value="ECO:0007669"/>
    <property type="project" value="UniProtKB-KW"/>
</dbReference>